<evidence type="ECO:0008006" key="3">
    <source>
        <dbReference type="Google" id="ProtNLM"/>
    </source>
</evidence>
<sequence length="195" mass="22023">MDAVARRRAQTRLNTRAYRKRKALAAATAGTLIKSEELPHTLISGILATPLDYANKEIIYIIPYAPNPFPLPPTVLPTTLQQTVPHSDWINLFPCPEGRDRLIQGVGAFEEDELWAECIGGLFEGFPDDEIKRPGIVAWSPPWDIAGWEISEGFVRKWGWLFRGLEGPLGPTNRWRRERGEEPIVYEDCISLTTV</sequence>
<evidence type="ECO:0000313" key="2">
    <source>
        <dbReference type="Proteomes" id="UP001610335"/>
    </source>
</evidence>
<dbReference type="EMBL" id="JBFXLS010000087">
    <property type="protein sequence ID" value="KAL2817980.1"/>
    <property type="molecule type" value="Genomic_DNA"/>
</dbReference>
<dbReference type="Pfam" id="PF11905">
    <property type="entry name" value="DUF3425"/>
    <property type="match status" value="1"/>
</dbReference>
<gene>
    <name evidence="1" type="ORF">BDW59DRAFT_165686</name>
</gene>
<dbReference type="PANTHER" id="PTHR38116:SF1">
    <property type="entry name" value="BZIP DOMAIN-CONTAINING PROTEIN"/>
    <property type="match status" value="1"/>
</dbReference>
<name>A0ABR4HRI2_9EURO</name>
<protein>
    <recommendedName>
        <fullName evidence="3">BZIP domain-containing protein</fullName>
    </recommendedName>
</protein>
<accession>A0ABR4HRI2</accession>
<reference evidence="1 2" key="1">
    <citation type="submission" date="2024-07" db="EMBL/GenBank/DDBJ databases">
        <title>Section-level genome sequencing and comparative genomics of Aspergillus sections Usti and Cavernicolus.</title>
        <authorList>
            <consortium name="Lawrence Berkeley National Laboratory"/>
            <person name="Nybo J.L."/>
            <person name="Vesth T.C."/>
            <person name="Theobald S."/>
            <person name="Frisvad J.C."/>
            <person name="Larsen T.O."/>
            <person name="Kjaerboelling I."/>
            <person name="Rothschild-Mancinelli K."/>
            <person name="Lyhne E.K."/>
            <person name="Kogle M.E."/>
            <person name="Barry K."/>
            <person name="Clum A."/>
            <person name="Na H."/>
            <person name="Ledsgaard L."/>
            <person name="Lin J."/>
            <person name="Lipzen A."/>
            <person name="Kuo A."/>
            <person name="Riley R."/>
            <person name="Mondo S."/>
            <person name="LaButti K."/>
            <person name="Haridas S."/>
            <person name="Pangalinan J."/>
            <person name="Salamov A.A."/>
            <person name="Simmons B.A."/>
            <person name="Magnuson J.K."/>
            <person name="Chen J."/>
            <person name="Drula E."/>
            <person name="Henrissat B."/>
            <person name="Wiebenga A."/>
            <person name="Lubbers R.J."/>
            <person name="Gomes A.C."/>
            <person name="Makela M.R."/>
            <person name="Stajich J."/>
            <person name="Grigoriev I.V."/>
            <person name="Mortensen U.H."/>
            <person name="De vries R.P."/>
            <person name="Baker S.E."/>
            <person name="Andersen M.R."/>
        </authorList>
    </citation>
    <scope>NUCLEOTIDE SEQUENCE [LARGE SCALE GENOMIC DNA]</scope>
    <source>
        <strain evidence="1 2">CBS 600.67</strain>
    </source>
</reference>
<proteinExistence type="predicted"/>
<keyword evidence="2" id="KW-1185">Reference proteome</keyword>
<comment type="caution">
    <text evidence="1">The sequence shown here is derived from an EMBL/GenBank/DDBJ whole genome shotgun (WGS) entry which is preliminary data.</text>
</comment>
<dbReference type="Proteomes" id="UP001610335">
    <property type="component" value="Unassembled WGS sequence"/>
</dbReference>
<dbReference type="InterPro" id="IPR021833">
    <property type="entry name" value="DUF3425"/>
</dbReference>
<dbReference type="PANTHER" id="PTHR38116">
    <property type="entry name" value="CHROMOSOME 7, WHOLE GENOME SHOTGUN SEQUENCE"/>
    <property type="match status" value="1"/>
</dbReference>
<evidence type="ECO:0000313" key="1">
    <source>
        <dbReference type="EMBL" id="KAL2817980.1"/>
    </source>
</evidence>
<organism evidence="1 2">
    <name type="scientific">Aspergillus cavernicola</name>
    <dbReference type="NCBI Taxonomy" id="176166"/>
    <lineage>
        <taxon>Eukaryota</taxon>
        <taxon>Fungi</taxon>
        <taxon>Dikarya</taxon>
        <taxon>Ascomycota</taxon>
        <taxon>Pezizomycotina</taxon>
        <taxon>Eurotiomycetes</taxon>
        <taxon>Eurotiomycetidae</taxon>
        <taxon>Eurotiales</taxon>
        <taxon>Aspergillaceae</taxon>
        <taxon>Aspergillus</taxon>
        <taxon>Aspergillus subgen. Nidulantes</taxon>
    </lineage>
</organism>